<dbReference type="AlphaFoldDB" id="A0AA37LAB1"/>
<protein>
    <recommendedName>
        <fullName evidence="3">C6 transcription factor</fullName>
    </recommendedName>
</protein>
<gene>
    <name evidence="1" type="ORF">ColSpa_03795</name>
</gene>
<accession>A0AA37LAB1</accession>
<reference evidence="1 2" key="1">
    <citation type="submission" date="2022-03" db="EMBL/GenBank/DDBJ databases">
        <title>Genome data of Colletotrichum spp.</title>
        <authorList>
            <person name="Utami Y.D."/>
            <person name="Hiruma K."/>
        </authorList>
    </citation>
    <scope>NUCLEOTIDE SEQUENCE [LARGE SCALE GENOMIC DNA]</scope>
    <source>
        <strain evidence="1 2">MAFF 239500</strain>
    </source>
</reference>
<name>A0AA37LAB1_9PEZI</name>
<evidence type="ECO:0000313" key="2">
    <source>
        <dbReference type="Proteomes" id="UP001055115"/>
    </source>
</evidence>
<evidence type="ECO:0000313" key="1">
    <source>
        <dbReference type="EMBL" id="GKT43614.1"/>
    </source>
</evidence>
<dbReference type="EMBL" id="BQXU01000007">
    <property type="protein sequence ID" value="GKT43614.1"/>
    <property type="molecule type" value="Genomic_DNA"/>
</dbReference>
<dbReference type="GeneID" id="73324597"/>
<proteinExistence type="predicted"/>
<evidence type="ECO:0008006" key="3">
    <source>
        <dbReference type="Google" id="ProtNLM"/>
    </source>
</evidence>
<sequence length="208" mass="22683">MARFSFTDFQGCSIATIIVLLAGILHRDSGYEGRVAFGLDCLRQMACGRNPTARTGVRFVEALQSITNEARSKLLATDLGPENRPGASAGEADEYGRWAEWLANAETIHDLSSDESDLEQAEESTCNAVNAPTMQQTPWDEAAAFQLQDISASGFDLVMDQSAAPNGQNMMASLSAEDTWLPSFTWNDDHMQLMGLAGMDILDFTDLF</sequence>
<dbReference type="RefSeq" id="XP_049125964.1">
    <property type="nucleotide sequence ID" value="XM_049270007.1"/>
</dbReference>
<keyword evidence="2" id="KW-1185">Reference proteome</keyword>
<organism evidence="1 2">
    <name type="scientific">Colletotrichum spaethianum</name>
    <dbReference type="NCBI Taxonomy" id="700344"/>
    <lineage>
        <taxon>Eukaryota</taxon>
        <taxon>Fungi</taxon>
        <taxon>Dikarya</taxon>
        <taxon>Ascomycota</taxon>
        <taxon>Pezizomycotina</taxon>
        <taxon>Sordariomycetes</taxon>
        <taxon>Hypocreomycetidae</taxon>
        <taxon>Glomerellales</taxon>
        <taxon>Glomerellaceae</taxon>
        <taxon>Colletotrichum</taxon>
        <taxon>Colletotrichum spaethianum species complex</taxon>
    </lineage>
</organism>
<dbReference type="Proteomes" id="UP001055115">
    <property type="component" value="Unassembled WGS sequence"/>
</dbReference>
<comment type="caution">
    <text evidence="1">The sequence shown here is derived from an EMBL/GenBank/DDBJ whole genome shotgun (WGS) entry which is preliminary data.</text>
</comment>